<sequence>MAEISPVFRLMTGVAWFCSAPATRGRADYLRRYSTSRDVPALKALASGMVTAHLNMAKGLKP</sequence>
<protein>
    <submittedName>
        <fullName evidence="1">Uncharacterized protein</fullName>
    </submittedName>
</protein>
<dbReference type="KEGG" id="shyd:CJD35_22190"/>
<name>A0A249N185_SPHXE</name>
<evidence type="ECO:0000313" key="1">
    <source>
        <dbReference type="EMBL" id="ASY47174.1"/>
    </source>
</evidence>
<accession>A0A249N185</accession>
<dbReference type="EMBL" id="CP022751">
    <property type="protein sequence ID" value="ASY47174.1"/>
    <property type="molecule type" value="Genomic_DNA"/>
</dbReference>
<dbReference type="AlphaFoldDB" id="A0A249N185"/>
<keyword evidence="1" id="KW-0614">Plasmid</keyword>
<reference evidence="1 2" key="1">
    <citation type="submission" date="2017-08" db="EMBL/GenBank/DDBJ databases">
        <title>Whole Genome Sequence of Sphingobium hydrophobicum C1: Insights into Adaption to the Electronic-waste Contaminated Sediment.</title>
        <authorList>
            <person name="Song D."/>
            <person name="Chen X."/>
            <person name="Xu M."/>
        </authorList>
    </citation>
    <scope>NUCLEOTIDE SEQUENCE [LARGE SCALE GENOMIC DNA]</scope>
    <source>
        <strain evidence="1 2">C1</strain>
        <plasmid evidence="1 2">p5</plasmid>
    </source>
</reference>
<dbReference type="Proteomes" id="UP000217141">
    <property type="component" value="Plasmid p5"/>
</dbReference>
<gene>
    <name evidence="1" type="ORF">CJD35_22190</name>
</gene>
<evidence type="ECO:0000313" key="2">
    <source>
        <dbReference type="Proteomes" id="UP000217141"/>
    </source>
</evidence>
<proteinExistence type="predicted"/>
<organism evidence="1 2">
    <name type="scientific">Sphingobium xenophagum</name>
    <dbReference type="NCBI Taxonomy" id="121428"/>
    <lineage>
        <taxon>Bacteria</taxon>
        <taxon>Pseudomonadati</taxon>
        <taxon>Pseudomonadota</taxon>
        <taxon>Alphaproteobacteria</taxon>
        <taxon>Sphingomonadales</taxon>
        <taxon>Sphingomonadaceae</taxon>
        <taxon>Sphingobium</taxon>
    </lineage>
</organism>
<geneLocation type="plasmid" evidence="1 2">
    <name>p5</name>
</geneLocation>